<dbReference type="EMBL" id="BAABBN010000017">
    <property type="protein sequence ID" value="GAA3943132.1"/>
    <property type="molecule type" value="Genomic_DNA"/>
</dbReference>
<organism evidence="7 8">
    <name type="scientific">Litoribacillus peritrichatus</name>
    <dbReference type="NCBI Taxonomy" id="718191"/>
    <lineage>
        <taxon>Bacteria</taxon>
        <taxon>Pseudomonadati</taxon>
        <taxon>Pseudomonadota</taxon>
        <taxon>Gammaproteobacteria</taxon>
        <taxon>Oceanospirillales</taxon>
        <taxon>Oceanospirillaceae</taxon>
        <taxon>Litoribacillus</taxon>
    </lineage>
</organism>
<dbReference type="SUPFAM" id="SSF144091">
    <property type="entry name" value="Rhomboid-like"/>
    <property type="match status" value="1"/>
</dbReference>
<evidence type="ECO:0000256" key="2">
    <source>
        <dbReference type="ARBA" id="ARBA00022692"/>
    </source>
</evidence>
<dbReference type="Pfam" id="PF01694">
    <property type="entry name" value="Rhomboid"/>
    <property type="match status" value="1"/>
</dbReference>
<reference evidence="8" key="1">
    <citation type="journal article" date="2019" name="Int. J. Syst. Evol. Microbiol.">
        <title>The Global Catalogue of Microorganisms (GCM) 10K type strain sequencing project: providing services to taxonomists for standard genome sequencing and annotation.</title>
        <authorList>
            <consortium name="The Broad Institute Genomics Platform"/>
            <consortium name="The Broad Institute Genome Sequencing Center for Infectious Disease"/>
            <person name="Wu L."/>
            <person name="Ma J."/>
        </authorList>
    </citation>
    <scope>NUCLEOTIDE SEQUENCE [LARGE SCALE GENOMIC DNA]</scope>
    <source>
        <strain evidence="8">JCM 17551</strain>
    </source>
</reference>
<gene>
    <name evidence="7" type="ORF">GCM10022277_43680</name>
</gene>
<feature type="transmembrane region" description="Helical" evidence="5">
    <location>
        <begin position="166"/>
        <end position="190"/>
    </location>
</feature>
<proteinExistence type="predicted"/>
<feature type="domain" description="Peptidase S54 rhomboid" evidence="6">
    <location>
        <begin position="49"/>
        <end position="189"/>
    </location>
</feature>
<evidence type="ECO:0000256" key="3">
    <source>
        <dbReference type="ARBA" id="ARBA00022989"/>
    </source>
</evidence>
<feature type="transmembrane region" description="Helical" evidence="5">
    <location>
        <begin position="114"/>
        <end position="130"/>
    </location>
</feature>
<accession>A0ABP7NER4</accession>
<comment type="subcellular location">
    <subcellularLocation>
        <location evidence="1">Membrane</location>
        <topology evidence="1">Multi-pass membrane protein</topology>
    </subcellularLocation>
</comment>
<comment type="caution">
    <text evidence="7">The sequence shown here is derived from an EMBL/GenBank/DDBJ whole genome shotgun (WGS) entry which is preliminary data.</text>
</comment>
<evidence type="ECO:0000256" key="5">
    <source>
        <dbReference type="SAM" id="Phobius"/>
    </source>
</evidence>
<evidence type="ECO:0000313" key="8">
    <source>
        <dbReference type="Proteomes" id="UP001501565"/>
    </source>
</evidence>
<dbReference type="InterPro" id="IPR022764">
    <property type="entry name" value="Peptidase_S54_rhomboid_dom"/>
</dbReference>
<dbReference type="InterPro" id="IPR035952">
    <property type="entry name" value="Rhomboid-like_sf"/>
</dbReference>
<keyword evidence="4 5" id="KW-0472">Membrane</keyword>
<dbReference type="InterPro" id="IPR023826">
    <property type="entry name" value="Rhom-like_SP_proteobac"/>
</dbReference>
<dbReference type="RefSeq" id="WP_344800790.1">
    <property type="nucleotide sequence ID" value="NZ_BAABBN010000017.1"/>
</dbReference>
<keyword evidence="8" id="KW-1185">Reference proteome</keyword>
<name>A0ABP7NER4_9GAMM</name>
<dbReference type="NCBIfam" id="TIGR03902">
    <property type="entry name" value="rhom_GG_sort"/>
    <property type="match status" value="1"/>
</dbReference>
<feature type="transmembrane region" description="Helical" evidence="5">
    <location>
        <begin position="15"/>
        <end position="38"/>
    </location>
</feature>
<evidence type="ECO:0000259" key="6">
    <source>
        <dbReference type="Pfam" id="PF01694"/>
    </source>
</evidence>
<protein>
    <recommendedName>
        <fullName evidence="6">Peptidase S54 rhomboid domain-containing protein</fullName>
    </recommendedName>
</protein>
<evidence type="ECO:0000256" key="1">
    <source>
        <dbReference type="ARBA" id="ARBA00004141"/>
    </source>
</evidence>
<dbReference type="Gene3D" id="1.20.1540.10">
    <property type="entry name" value="Rhomboid-like"/>
    <property type="match status" value="1"/>
</dbReference>
<feature type="transmembrane region" description="Helical" evidence="5">
    <location>
        <begin position="89"/>
        <end position="108"/>
    </location>
</feature>
<sequence>MAVAPRALTEHTKNWLMVVPLVVLVNLLIMVGSSSNWWDISWYRADIMQGQVWRVMTGHFQHLGWNHWLMNQLGFALILWLLPMLVLKFRWLLACAVGAVSIGSALLLTDIEGYVGLSGILYLLLCYGTLIDKTIPIKIKTLLLSVVLLKVAVEQFWPELNSSTEAYIGGFVAIDAHLFGSFIGIGMALAERGLSRLRSKGLPAEEGLS</sequence>
<keyword evidence="2 5" id="KW-0812">Transmembrane</keyword>
<dbReference type="Proteomes" id="UP001501565">
    <property type="component" value="Unassembled WGS sequence"/>
</dbReference>
<keyword evidence="3 5" id="KW-1133">Transmembrane helix</keyword>
<feature type="transmembrane region" description="Helical" evidence="5">
    <location>
        <begin position="65"/>
        <end position="82"/>
    </location>
</feature>
<evidence type="ECO:0000313" key="7">
    <source>
        <dbReference type="EMBL" id="GAA3943132.1"/>
    </source>
</evidence>
<evidence type="ECO:0000256" key="4">
    <source>
        <dbReference type="ARBA" id="ARBA00023136"/>
    </source>
</evidence>